<evidence type="ECO:0008006" key="5">
    <source>
        <dbReference type="Google" id="ProtNLM"/>
    </source>
</evidence>
<comment type="caution">
    <text evidence="3">The sequence shown here is derived from an EMBL/GenBank/DDBJ whole genome shotgun (WGS) entry which is preliminary data.</text>
</comment>
<dbReference type="SUPFAM" id="SSF54523">
    <property type="entry name" value="Pili subunits"/>
    <property type="match status" value="1"/>
</dbReference>
<evidence type="ECO:0000313" key="4">
    <source>
        <dbReference type="Proteomes" id="UP000037558"/>
    </source>
</evidence>
<dbReference type="RefSeq" id="WP_053400965.1">
    <property type="nucleotide sequence ID" value="NZ_LILC01000011.1"/>
</dbReference>
<comment type="subcellular location">
    <subcellularLocation>
        <location evidence="1">Cell surface</location>
    </subcellularLocation>
</comment>
<organism evidence="3 4">
    <name type="scientific">Priestia koreensis</name>
    <dbReference type="NCBI Taxonomy" id="284581"/>
    <lineage>
        <taxon>Bacteria</taxon>
        <taxon>Bacillati</taxon>
        <taxon>Bacillota</taxon>
        <taxon>Bacilli</taxon>
        <taxon>Bacillales</taxon>
        <taxon>Bacillaceae</taxon>
        <taxon>Priestia</taxon>
    </lineage>
</organism>
<dbReference type="EMBL" id="LILC01000011">
    <property type="protein sequence ID" value="KOO46953.1"/>
    <property type="molecule type" value="Genomic_DNA"/>
</dbReference>
<dbReference type="OrthoDB" id="2594125at2"/>
<protein>
    <recommendedName>
        <fullName evidence="5">Prepilin-type N-terminal cleavage/methylation domain-containing protein</fullName>
    </recommendedName>
</protein>
<evidence type="ECO:0000256" key="2">
    <source>
        <dbReference type="ARBA" id="ARBA00023287"/>
    </source>
</evidence>
<accession>A0A0M0L8J1</accession>
<dbReference type="PROSITE" id="PS00409">
    <property type="entry name" value="PROKAR_NTER_METHYL"/>
    <property type="match status" value="1"/>
</dbReference>
<reference evidence="4" key="1">
    <citation type="submission" date="2015-08" db="EMBL/GenBank/DDBJ databases">
        <title>Fjat-14210 dsm16467.</title>
        <authorList>
            <person name="Liu B."/>
            <person name="Wang J."/>
            <person name="Zhu Y."/>
            <person name="Liu G."/>
            <person name="Chen Q."/>
            <person name="Chen Z."/>
            <person name="Lan J."/>
            <person name="Che J."/>
            <person name="Ge C."/>
            <person name="Shi H."/>
            <person name="Pan Z."/>
            <person name="Liu X."/>
        </authorList>
    </citation>
    <scope>NUCLEOTIDE SEQUENCE [LARGE SCALE GENOMIC DNA]</scope>
    <source>
        <strain evidence="4">DSM 16467</strain>
    </source>
</reference>
<dbReference type="Pfam" id="PF07963">
    <property type="entry name" value="N_methyl"/>
    <property type="match status" value="1"/>
</dbReference>
<dbReference type="Proteomes" id="UP000037558">
    <property type="component" value="Unassembled WGS sequence"/>
</dbReference>
<name>A0A0M0L8J1_9BACI</name>
<evidence type="ECO:0000256" key="1">
    <source>
        <dbReference type="ARBA" id="ARBA00004241"/>
    </source>
</evidence>
<keyword evidence="4" id="KW-1185">Reference proteome</keyword>
<dbReference type="NCBIfam" id="TIGR02532">
    <property type="entry name" value="IV_pilin_GFxxxE"/>
    <property type="match status" value="1"/>
</dbReference>
<keyword evidence="2" id="KW-0178">Competence</keyword>
<proteinExistence type="predicted"/>
<dbReference type="InterPro" id="IPR045584">
    <property type="entry name" value="Pilin-like"/>
</dbReference>
<gene>
    <name evidence="3" type="ORF">AMD01_08555</name>
</gene>
<sequence length="241" mass="26823">MKIFTKRIKNNRGMTLVELLATFAIASIVLAIVYAVFINGLKTSNKVEAKNALRDDGDYVISTIMNELQGISADSINYCTPSTGNLQCIKLIDNKSIQVSQNSDTPSDFYNVEKKQKNTANEAVNEVTIEYGLKDKTNPTSPQPPTPDNRMYTFFINGKPIDIDNNLQHSTINFSCSSKDDNNQCTNAVFDLTLFVSTTSRVAKFDASLDKYIQEKKDGKQPQVTDSGDQGWVELESQFGF</sequence>
<dbReference type="InterPro" id="IPR012902">
    <property type="entry name" value="N_methyl_site"/>
</dbReference>
<dbReference type="STRING" id="284581.AMD01_08555"/>
<dbReference type="PATRIC" id="fig|284581.3.peg.3765"/>
<dbReference type="GO" id="GO:0009986">
    <property type="term" value="C:cell surface"/>
    <property type="evidence" value="ECO:0007669"/>
    <property type="project" value="UniProtKB-SubCell"/>
</dbReference>
<evidence type="ECO:0000313" key="3">
    <source>
        <dbReference type="EMBL" id="KOO46953.1"/>
    </source>
</evidence>
<dbReference type="AlphaFoldDB" id="A0A0M0L8J1"/>
<dbReference type="GO" id="GO:0030420">
    <property type="term" value="P:establishment of competence for transformation"/>
    <property type="evidence" value="ECO:0007669"/>
    <property type="project" value="UniProtKB-KW"/>
</dbReference>